<evidence type="ECO:0000256" key="9">
    <source>
        <dbReference type="ARBA" id="ARBA00023136"/>
    </source>
</evidence>
<evidence type="ECO:0000256" key="5">
    <source>
        <dbReference type="ARBA" id="ARBA00022723"/>
    </source>
</evidence>
<evidence type="ECO:0000313" key="11">
    <source>
        <dbReference type="Ensembl" id="ENSVKKP00000019650.1"/>
    </source>
</evidence>
<evidence type="ECO:0000256" key="2">
    <source>
        <dbReference type="ARBA" id="ARBA00004673"/>
    </source>
</evidence>
<organism evidence="11 12">
    <name type="scientific">Varanus komodoensis</name>
    <name type="common">Komodo dragon</name>
    <dbReference type="NCBI Taxonomy" id="61221"/>
    <lineage>
        <taxon>Eukaryota</taxon>
        <taxon>Metazoa</taxon>
        <taxon>Chordata</taxon>
        <taxon>Craniata</taxon>
        <taxon>Vertebrata</taxon>
        <taxon>Euteleostomi</taxon>
        <taxon>Lepidosauria</taxon>
        <taxon>Squamata</taxon>
        <taxon>Bifurcata</taxon>
        <taxon>Unidentata</taxon>
        <taxon>Episquamata</taxon>
        <taxon>Toxicofera</taxon>
        <taxon>Anguimorpha</taxon>
        <taxon>Paleoanguimorpha</taxon>
        <taxon>Varanoidea</taxon>
        <taxon>Varanidae</taxon>
        <taxon>Varanus</taxon>
    </lineage>
</organism>
<comment type="pathway">
    <text evidence="2">Energy metabolism; oxidative phosphorylation.</text>
</comment>
<keyword evidence="10" id="KW-0732">Signal</keyword>
<reference evidence="11" key="1">
    <citation type="submission" date="2025-08" db="UniProtKB">
        <authorList>
            <consortium name="Ensembl"/>
        </authorList>
    </citation>
    <scope>IDENTIFICATION</scope>
</reference>
<dbReference type="GO" id="GO:0045277">
    <property type="term" value="C:respiratory chain complex IV"/>
    <property type="evidence" value="ECO:0007669"/>
    <property type="project" value="InterPro"/>
</dbReference>
<protein>
    <submittedName>
        <fullName evidence="11">Uncharacterized protein</fullName>
    </submittedName>
</protein>
<reference evidence="11" key="2">
    <citation type="submission" date="2025-09" db="UniProtKB">
        <authorList>
            <consortium name="Ensembl"/>
        </authorList>
    </citation>
    <scope>IDENTIFICATION</scope>
</reference>
<comment type="similarity">
    <text evidence="3">Belongs to the cytochrome c oxidase subunit 5A family.</text>
</comment>
<feature type="chain" id="PRO_5034080764" evidence="10">
    <location>
        <begin position="17"/>
        <end position="73"/>
    </location>
</feature>
<dbReference type="InterPro" id="IPR036545">
    <property type="entry name" value="Cyt_c_oxidase_su5A/6_sf"/>
</dbReference>
<keyword evidence="7" id="KW-0408">Iron</keyword>
<dbReference type="SUPFAM" id="SSF48479">
    <property type="entry name" value="Cytochrome c oxidase subunit E"/>
    <property type="match status" value="1"/>
</dbReference>
<keyword evidence="5" id="KW-0479">Metal-binding</keyword>
<evidence type="ECO:0000313" key="12">
    <source>
        <dbReference type="Proteomes" id="UP000694545"/>
    </source>
</evidence>
<dbReference type="AlphaFoldDB" id="A0A8D2LAT7"/>
<evidence type="ECO:0000256" key="10">
    <source>
        <dbReference type="SAM" id="SignalP"/>
    </source>
</evidence>
<dbReference type="UniPathway" id="UPA00705"/>
<keyword evidence="8" id="KW-0496">Mitochondrion</keyword>
<feature type="signal peptide" evidence="10">
    <location>
        <begin position="1"/>
        <end position="16"/>
    </location>
</feature>
<dbReference type="GO" id="GO:0046872">
    <property type="term" value="F:metal ion binding"/>
    <property type="evidence" value="ECO:0007669"/>
    <property type="project" value="UniProtKB-KW"/>
</dbReference>
<sequence>MLTAAQLLHCCIASAATPIFHSLAPRASPAAVLPTCYYPHEAQEFDARWLTYFSQLDIDAWEFRKPQGGLLPI</sequence>
<evidence type="ECO:0000256" key="3">
    <source>
        <dbReference type="ARBA" id="ARBA00007972"/>
    </source>
</evidence>
<evidence type="ECO:0000256" key="7">
    <source>
        <dbReference type="ARBA" id="ARBA00023004"/>
    </source>
</evidence>
<proteinExistence type="inferred from homology"/>
<keyword evidence="9" id="KW-0472">Membrane</keyword>
<dbReference type="GO" id="GO:0006123">
    <property type="term" value="P:mitochondrial electron transport, cytochrome c to oxygen"/>
    <property type="evidence" value="ECO:0007669"/>
    <property type="project" value="InterPro"/>
</dbReference>
<name>A0A8D2LAT7_VARKO</name>
<accession>A0A8D2LAT7</accession>
<keyword evidence="12" id="KW-1185">Reference proteome</keyword>
<evidence type="ECO:0000256" key="8">
    <source>
        <dbReference type="ARBA" id="ARBA00023128"/>
    </source>
</evidence>
<evidence type="ECO:0000256" key="4">
    <source>
        <dbReference type="ARBA" id="ARBA00022617"/>
    </source>
</evidence>
<dbReference type="Ensembl" id="ENSVKKT00000020135.1">
    <property type="protein sequence ID" value="ENSVKKP00000019650.1"/>
    <property type="gene ID" value="ENSVKKG00000013312.1"/>
</dbReference>
<evidence type="ECO:0000256" key="1">
    <source>
        <dbReference type="ARBA" id="ARBA00004443"/>
    </source>
</evidence>
<keyword evidence="6" id="KW-0999">Mitochondrion inner membrane</keyword>
<keyword evidence="4" id="KW-0349">Heme</keyword>
<comment type="subcellular location">
    <subcellularLocation>
        <location evidence="1">Mitochondrion inner membrane</location>
        <topology evidence="1">Peripheral membrane protein</topology>
        <orientation evidence="1">Matrix side</orientation>
    </subcellularLocation>
</comment>
<dbReference type="GO" id="GO:0005743">
    <property type="term" value="C:mitochondrial inner membrane"/>
    <property type="evidence" value="ECO:0007669"/>
    <property type="project" value="UniProtKB-SubCell"/>
</dbReference>
<dbReference type="Proteomes" id="UP000694545">
    <property type="component" value="Unplaced"/>
</dbReference>
<evidence type="ECO:0000256" key="6">
    <source>
        <dbReference type="ARBA" id="ARBA00022792"/>
    </source>
</evidence>